<evidence type="ECO:0000313" key="4">
    <source>
        <dbReference type="EMBL" id="KAE8697987.1"/>
    </source>
</evidence>
<dbReference type="OrthoDB" id="1876989at2759"/>
<dbReference type="InterPro" id="IPR037848">
    <property type="entry name" value="GEM-like"/>
</dbReference>
<evidence type="ECO:0000256" key="2">
    <source>
        <dbReference type="SAM" id="MobiDB-lite"/>
    </source>
</evidence>
<comment type="caution">
    <text evidence="4">The sequence shown here is derived from an EMBL/GenBank/DDBJ whole genome shotgun (WGS) entry which is preliminary data.</text>
</comment>
<dbReference type="AlphaFoldDB" id="A0A6A3A2W7"/>
<dbReference type="Proteomes" id="UP000436088">
    <property type="component" value="Unassembled WGS sequence"/>
</dbReference>
<keyword evidence="5" id="KW-1185">Reference proteome</keyword>
<reference evidence="4" key="1">
    <citation type="submission" date="2019-09" db="EMBL/GenBank/DDBJ databases">
        <title>Draft genome information of white flower Hibiscus syriacus.</title>
        <authorList>
            <person name="Kim Y.-M."/>
        </authorList>
    </citation>
    <scope>NUCLEOTIDE SEQUENCE [LARGE SCALE GENOMIC DNA]</scope>
    <source>
        <strain evidence="4">YM2019G1</strain>
    </source>
</reference>
<dbReference type="CDD" id="cd13222">
    <property type="entry name" value="PH-GRAM_GEM"/>
    <property type="match status" value="1"/>
</dbReference>
<feature type="region of interest" description="Disordered" evidence="2">
    <location>
        <begin position="1"/>
        <end position="21"/>
    </location>
</feature>
<evidence type="ECO:0000256" key="1">
    <source>
        <dbReference type="ARBA" id="ARBA00009414"/>
    </source>
</evidence>
<dbReference type="PANTHER" id="PTHR31969">
    <property type="entry name" value="GEM-LIKE PROTEIN 2"/>
    <property type="match status" value="1"/>
</dbReference>
<dbReference type="InterPro" id="IPR004182">
    <property type="entry name" value="GRAM"/>
</dbReference>
<dbReference type="Gene3D" id="2.30.29.30">
    <property type="entry name" value="Pleckstrin-homology domain (PH domain)/Phosphotyrosine-binding domain (PTB)"/>
    <property type="match status" value="1"/>
</dbReference>
<accession>A0A6A3A2W7</accession>
<protein>
    <submittedName>
        <fullName evidence="4">GEM-like protein 2</fullName>
    </submittedName>
</protein>
<sequence>MTTRMIPQPQAPSSSSNHQFDMASHNNSPYLSISPVPPSGRRVSICDALSRCGKKIEDLADNFWNHLKVSPSITEAAVARLAQGTKLLAEGGHDRLFQQTFQILPGEKLLHSYVCYLSTSSGPVIGTLYISTKRVAFCSDYPLCYYDSPGYQQWMYYKVVIELDKLAAVNPSANRLKPSEKYIHMITRDGYEFWFLGFISYDKALKSLTEALQPSRHALRLF</sequence>
<gene>
    <name evidence="4" type="ORF">F3Y22_tig00110607pilonHSYRG00226</name>
</gene>
<evidence type="ECO:0000313" key="5">
    <source>
        <dbReference type="Proteomes" id="UP000436088"/>
    </source>
</evidence>
<comment type="similarity">
    <text evidence="1">Belongs to the GEM family.</text>
</comment>
<organism evidence="4 5">
    <name type="scientific">Hibiscus syriacus</name>
    <name type="common">Rose of Sharon</name>
    <dbReference type="NCBI Taxonomy" id="106335"/>
    <lineage>
        <taxon>Eukaryota</taxon>
        <taxon>Viridiplantae</taxon>
        <taxon>Streptophyta</taxon>
        <taxon>Embryophyta</taxon>
        <taxon>Tracheophyta</taxon>
        <taxon>Spermatophyta</taxon>
        <taxon>Magnoliopsida</taxon>
        <taxon>eudicotyledons</taxon>
        <taxon>Gunneridae</taxon>
        <taxon>Pentapetalae</taxon>
        <taxon>rosids</taxon>
        <taxon>malvids</taxon>
        <taxon>Malvales</taxon>
        <taxon>Malvaceae</taxon>
        <taxon>Malvoideae</taxon>
        <taxon>Hibiscus</taxon>
    </lineage>
</organism>
<dbReference type="SMART" id="SM00568">
    <property type="entry name" value="GRAM"/>
    <property type="match status" value="1"/>
</dbReference>
<evidence type="ECO:0000259" key="3">
    <source>
        <dbReference type="SMART" id="SM00568"/>
    </source>
</evidence>
<dbReference type="InterPro" id="IPR011993">
    <property type="entry name" value="PH-like_dom_sf"/>
</dbReference>
<proteinExistence type="inferred from homology"/>
<name>A0A6A3A2W7_HIBSY</name>
<dbReference type="Pfam" id="PF02893">
    <property type="entry name" value="GRAM"/>
    <property type="match status" value="1"/>
</dbReference>
<feature type="domain" description="GRAM" evidence="3">
    <location>
        <begin position="95"/>
        <end position="173"/>
    </location>
</feature>
<dbReference type="EMBL" id="VEPZ02001048">
    <property type="protein sequence ID" value="KAE8697987.1"/>
    <property type="molecule type" value="Genomic_DNA"/>
</dbReference>